<keyword evidence="4" id="KW-0408">Iron</keyword>
<dbReference type="InterPro" id="IPR007197">
    <property type="entry name" value="rSAM"/>
</dbReference>
<dbReference type="PANTHER" id="PTHR43306:SF1">
    <property type="entry name" value="7,8-DIHYDRO-6-HYDROXYMETHYLPTERIN DIMETHYLTRANSFERASE"/>
    <property type="match status" value="1"/>
</dbReference>
<dbReference type="InterPro" id="IPR058240">
    <property type="entry name" value="rSAM_sf"/>
</dbReference>
<dbReference type="InterPro" id="IPR056488">
    <property type="entry name" value="Zn_ribbon_HMPTM"/>
</dbReference>
<dbReference type="OrthoDB" id="9792276at2"/>
<accession>A0A0R3EDE5</accession>
<dbReference type="SFLD" id="SFLDG01100">
    <property type="entry name" value="methyltransferase_(Class_D)"/>
    <property type="match status" value="1"/>
</dbReference>
<dbReference type="GO" id="GO:0003824">
    <property type="term" value="F:catalytic activity"/>
    <property type="evidence" value="ECO:0007669"/>
    <property type="project" value="InterPro"/>
</dbReference>
<reference evidence="7 8" key="1">
    <citation type="submission" date="2015-09" db="EMBL/GenBank/DDBJ databases">
        <title>Draft Genome Sequence of Bradyrhizobium manausense Strain BR 3351T, a Novel Symbiotic Nitrogen-Fixing Alphaproteobacterium Isolated from Brazilian Amazon Rain Forest.</title>
        <authorList>
            <person name="De Araujo J.L."/>
            <person name="Zilli J.E."/>
        </authorList>
    </citation>
    <scope>NUCLEOTIDE SEQUENCE [LARGE SCALE GENOMIC DNA]</scope>
    <source>
        <strain evidence="7 8">BR3351</strain>
    </source>
</reference>
<protein>
    <submittedName>
        <fullName evidence="7">Radical SAM protein</fullName>
    </submittedName>
</protein>
<evidence type="ECO:0000313" key="7">
    <source>
        <dbReference type="EMBL" id="KRQ17541.1"/>
    </source>
</evidence>
<dbReference type="PROSITE" id="PS51918">
    <property type="entry name" value="RADICAL_SAM"/>
    <property type="match status" value="1"/>
</dbReference>
<keyword evidence="3" id="KW-0479">Metal-binding</keyword>
<proteinExistence type="predicted"/>
<dbReference type="InterPro" id="IPR034474">
    <property type="entry name" value="Methyltransferase_Class_D"/>
</dbReference>
<keyword evidence="8" id="KW-1185">Reference proteome</keyword>
<evidence type="ECO:0000256" key="2">
    <source>
        <dbReference type="ARBA" id="ARBA00022691"/>
    </source>
</evidence>
<keyword evidence="5" id="KW-0411">Iron-sulfur</keyword>
<sequence length="481" mass="54440">MNAPLRKSRPYIFWGQTQSLCEVCLKLVPTKIQIQDNEVWYEKRCREHGVQSTLVSTDATYWRLCKDFIKPGDRPLQFQHRTEFGCPYDCGLCSDHEQHSCLALIEITEHCNLTCPVCFAESAPTRTRFTPLATVEKMLDALVASEGEPDLVQISGGEPTLHPDFFEILDAVRDHPIRHVMINTNGLRIAREKDFVARLAENKRGLEVYLQFDSLQRDALVNLRGADLRKIRQQALENLEHFGVSTTLVATIKRGINDAEIGDIVRHALSWKCVRGVTLQPVQDAGRNENFDKKADRIMLSEIRQRVIETGVFGDSDMIPLPCNPESISIGYGLRNGEKVLPLTSLIPQEQLVAVMPNTISPEKYPMLREKFVDLFSLSSGPLNTSERVCELLCCLPSFEVPQGLTYENVFRVTIVQFLDRFNFCVGNVKRSCIHFVTESGAIVPFDTYNLFYRNGKIEGIRAALAGQTYREASQGEEVPR</sequence>
<dbReference type="RefSeq" id="WP_057740570.1">
    <property type="nucleotide sequence ID" value="NZ_LJYG01000004.1"/>
</dbReference>
<dbReference type="AlphaFoldDB" id="A0A0R3EDE5"/>
<evidence type="ECO:0000256" key="3">
    <source>
        <dbReference type="ARBA" id="ARBA00022723"/>
    </source>
</evidence>
<comment type="cofactor">
    <cofactor evidence="1">
        <name>[4Fe-4S] cluster</name>
        <dbReference type="ChEBI" id="CHEBI:49883"/>
    </cofactor>
</comment>
<dbReference type="CDD" id="cd01335">
    <property type="entry name" value="Radical_SAM"/>
    <property type="match status" value="1"/>
</dbReference>
<evidence type="ECO:0000256" key="4">
    <source>
        <dbReference type="ARBA" id="ARBA00023004"/>
    </source>
</evidence>
<keyword evidence="2" id="KW-0949">S-adenosyl-L-methionine</keyword>
<dbReference type="Gene3D" id="3.20.20.70">
    <property type="entry name" value="Aldolase class I"/>
    <property type="match status" value="1"/>
</dbReference>
<dbReference type="SFLD" id="SFLDS00029">
    <property type="entry name" value="Radical_SAM"/>
    <property type="match status" value="1"/>
</dbReference>
<dbReference type="STRING" id="989370.AOQ71_00650"/>
<dbReference type="PANTHER" id="PTHR43306">
    <property type="entry name" value="7,8-DIHYDRO-6-HYDROXYMETHYLPTERIN DIMETHYLTRANSFERASE"/>
    <property type="match status" value="1"/>
</dbReference>
<organism evidence="7 8">
    <name type="scientific">Bradyrhizobium manausense</name>
    <dbReference type="NCBI Taxonomy" id="989370"/>
    <lineage>
        <taxon>Bacteria</taxon>
        <taxon>Pseudomonadati</taxon>
        <taxon>Pseudomonadota</taxon>
        <taxon>Alphaproteobacteria</taxon>
        <taxon>Hyphomicrobiales</taxon>
        <taxon>Nitrobacteraceae</taxon>
        <taxon>Bradyrhizobium</taxon>
    </lineage>
</organism>
<evidence type="ECO:0000313" key="8">
    <source>
        <dbReference type="Proteomes" id="UP000051936"/>
    </source>
</evidence>
<evidence type="ECO:0000259" key="6">
    <source>
        <dbReference type="PROSITE" id="PS51918"/>
    </source>
</evidence>
<dbReference type="Proteomes" id="UP000051936">
    <property type="component" value="Unassembled WGS sequence"/>
</dbReference>
<dbReference type="SUPFAM" id="SSF102114">
    <property type="entry name" value="Radical SAM enzymes"/>
    <property type="match status" value="1"/>
</dbReference>
<dbReference type="EMBL" id="LJYG01000004">
    <property type="protein sequence ID" value="KRQ17541.1"/>
    <property type="molecule type" value="Genomic_DNA"/>
</dbReference>
<dbReference type="SFLD" id="SFLDG01067">
    <property type="entry name" value="SPASM/twitch_domain_containing"/>
    <property type="match status" value="1"/>
</dbReference>
<evidence type="ECO:0000256" key="5">
    <source>
        <dbReference type="ARBA" id="ARBA00023014"/>
    </source>
</evidence>
<dbReference type="Pfam" id="PF23545">
    <property type="entry name" value="Zn_ribbon_HMPTM"/>
    <property type="match status" value="1"/>
</dbReference>
<dbReference type="GO" id="GO:0046872">
    <property type="term" value="F:metal ion binding"/>
    <property type="evidence" value="ECO:0007669"/>
    <property type="project" value="UniProtKB-KW"/>
</dbReference>
<comment type="caution">
    <text evidence="7">The sequence shown here is derived from an EMBL/GenBank/DDBJ whole genome shotgun (WGS) entry which is preliminary data.</text>
</comment>
<evidence type="ECO:0000256" key="1">
    <source>
        <dbReference type="ARBA" id="ARBA00001966"/>
    </source>
</evidence>
<name>A0A0R3EDE5_9BRAD</name>
<gene>
    <name evidence="7" type="ORF">AOQ71_00650</name>
</gene>
<feature type="domain" description="Radical SAM core" evidence="6">
    <location>
        <begin position="97"/>
        <end position="310"/>
    </location>
</feature>
<dbReference type="GO" id="GO:0051536">
    <property type="term" value="F:iron-sulfur cluster binding"/>
    <property type="evidence" value="ECO:0007669"/>
    <property type="project" value="UniProtKB-KW"/>
</dbReference>
<dbReference type="InterPro" id="IPR013785">
    <property type="entry name" value="Aldolase_TIM"/>
</dbReference>
<dbReference type="Pfam" id="PF04055">
    <property type="entry name" value="Radical_SAM"/>
    <property type="match status" value="1"/>
</dbReference>